<accession>A0A915K690</accession>
<keyword evidence="2" id="KW-1185">Reference proteome</keyword>
<evidence type="ECO:0000313" key="3">
    <source>
        <dbReference type="WBParaSite" id="nRc.2.0.1.t34245-RA"/>
    </source>
</evidence>
<proteinExistence type="predicted"/>
<dbReference type="AlphaFoldDB" id="A0A915K690"/>
<protein>
    <submittedName>
        <fullName evidence="3">Uncharacterized protein</fullName>
    </submittedName>
</protein>
<evidence type="ECO:0000256" key="1">
    <source>
        <dbReference type="SAM" id="MobiDB-lite"/>
    </source>
</evidence>
<dbReference type="WBParaSite" id="nRc.2.0.1.t34245-RA">
    <property type="protein sequence ID" value="nRc.2.0.1.t34245-RA"/>
    <property type="gene ID" value="nRc.2.0.1.g34245"/>
</dbReference>
<evidence type="ECO:0000313" key="2">
    <source>
        <dbReference type="Proteomes" id="UP000887565"/>
    </source>
</evidence>
<dbReference type="Proteomes" id="UP000887565">
    <property type="component" value="Unplaced"/>
</dbReference>
<feature type="compositionally biased region" description="Polar residues" evidence="1">
    <location>
        <begin position="73"/>
        <end position="82"/>
    </location>
</feature>
<feature type="region of interest" description="Disordered" evidence="1">
    <location>
        <begin position="63"/>
        <end position="82"/>
    </location>
</feature>
<name>A0A915K690_ROMCU</name>
<sequence>MNKVEIHNGNNPNENPYILYKCYSSFNDEKFLSYSLSSPFLKSPPAAFKILPIFNNACRHSASTPPGAASLVVGSTPNWPEI</sequence>
<reference evidence="3" key="1">
    <citation type="submission" date="2022-11" db="UniProtKB">
        <authorList>
            <consortium name="WormBaseParasite"/>
        </authorList>
    </citation>
    <scope>IDENTIFICATION</scope>
</reference>
<organism evidence="2 3">
    <name type="scientific">Romanomermis culicivorax</name>
    <name type="common">Nematode worm</name>
    <dbReference type="NCBI Taxonomy" id="13658"/>
    <lineage>
        <taxon>Eukaryota</taxon>
        <taxon>Metazoa</taxon>
        <taxon>Ecdysozoa</taxon>
        <taxon>Nematoda</taxon>
        <taxon>Enoplea</taxon>
        <taxon>Dorylaimia</taxon>
        <taxon>Mermithida</taxon>
        <taxon>Mermithoidea</taxon>
        <taxon>Mermithidae</taxon>
        <taxon>Romanomermis</taxon>
    </lineage>
</organism>